<reference evidence="2" key="1">
    <citation type="journal article" date="2022" name="bioRxiv">
        <title>Sequencing and chromosome-scale assembly of the giantPleurodeles waltlgenome.</title>
        <authorList>
            <person name="Brown T."/>
            <person name="Elewa A."/>
            <person name="Iarovenko S."/>
            <person name="Subramanian E."/>
            <person name="Araus A.J."/>
            <person name="Petzold A."/>
            <person name="Susuki M."/>
            <person name="Suzuki K.-i.T."/>
            <person name="Hayashi T."/>
            <person name="Toyoda A."/>
            <person name="Oliveira C."/>
            <person name="Osipova E."/>
            <person name="Leigh N.D."/>
            <person name="Simon A."/>
            <person name="Yun M.H."/>
        </authorList>
    </citation>
    <scope>NUCLEOTIDE SEQUENCE</scope>
    <source>
        <strain evidence="2">20211129_DDA</strain>
        <tissue evidence="2">Liver</tissue>
    </source>
</reference>
<feature type="region of interest" description="Disordered" evidence="1">
    <location>
        <begin position="64"/>
        <end position="175"/>
    </location>
</feature>
<feature type="compositionally biased region" description="Polar residues" evidence="1">
    <location>
        <begin position="31"/>
        <end position="42"/>
    </location>
</feature>
<evidence type="ECO:0000313" key="2">
    <source>
        <dbReference type="EMBL" id="KAJ1155150.1"/>
    </source>
</evidence>
<accession>A0AAV7RW55</accession>
<comment type="caution">
    <text evidence="2">The sequence shown here is derived from an EMBL/GenBank/DDBJ whole genome shotgun (WGS) entry which is preliminary data.</text>
</comment>
<sequence>MSPWRAGLISPHQLSSVGPPRSLFKGRSVCTAPSGTAPGHSSQPPPGTMVCSLCPFAGLQARLGKDSSAGVCHPEAREPDPRYPPGPCASPTSFQSDREAPPVTSGSAGHPEAPLTPQARQPPGAGPCGGLQLSGGPRNAPRPLIPGALTTRGPKGKARPASQAAPHIAPWPHPD</sequence>
<name>A0AAV7RW55_PLEWA</name>
<keyword evidence="3" id="KW-1185">Reference proteome</keyword>
<feature type="region of interest" description="Disordered" evidence="1">
    <location>
        <begin position="1"/>
        <end position="50"/>
    </location>
</feature>
<evidence type="ECO:0000256" key="1">
    <source>
        <dbReference type="SAM" id="MobiDB-lite"/>
    </source>
</evidence>
<dbReference type="EMBL" id="JANPWB010000009">
    <property type="protein sequence ID" value="KAJ1155150.1"/>
    <property type="molecule type" value="Genomic_DNA"/>
</dbReference>
<evidence type="ECO:0000313" key="3">
    <source>
        <dbReference type="Proteomes" id="UP001066276"/>
    </source>
</evidence>
<proteinExistence type="predicted"/>
<dbReference type="Proteomes" id="UP001066276">
    <property type="component" value="Chromosome 5"/>
</dbReference>
<dbReference type="AlphaFoldDB" id="A0AAV7RW55"/>
<protein>
    <submittedName>
        <fullName evidence="2">Uncharacterized protein</fullName>
    </submittedName>
</protein>
<gene>
    <name evidence="2" type="ORF">NDU88_007885</name>
</gene>
<organism evidence="2 3">
    <name type="scientific">Pleurodeles waltl</name>
    <name type="common">Iberian ribbed newt</name>
    <dbReference type="NCBI Taxonomy" id="8319"/>
    <lineage>
        <taxon>Eukaryota</taxon>
        <taxon>Metazoa</taxon>
        <taxon>Chordata</taxon>
        <taxon>Craniata</taxon>
        <taxon>Vertebrata</taxon>
        <taxon>Euteleostomi</taxon>
        <taxon>Amphibia</taxon>
        <taxon>Batrachia</taxon>
        <taxon>Caudata</taxon>
        <taxon>Salamandroidea</taxon>
        <taxon>Salamandridae</taxon>
        <taxon>Pleurodelinae</taxon>
        <taxon>Pleurodeles</taxon>
    </lineage>
</organism>